<reference evidence="2 3" key="1">
    <citation type="journal article" date="2015" name="Nature">
        <title>rRNA introns, odd ribosomes, and small enigmatic genomes across a large radiation of phyla.</title>
        <authorList>
            <person name="Brown C.T."/>
            <person name="Hug L.A."/>
            <person name="Thomas B.C."/>
            <person name="Sharon I."/>
            <person name="Castelle C.J."/>
            <person name="Singh A."/>
            <person name="Wilkins M.J."/>
            <person name="Williams K.H."/>
            <person name="Banfield J.F."/>
        </authorList>
    </citation>
    <scope>NUCLEOTIDE SEQUENCE [LARGE SCALE GENOMIC DNA]</scope>
</reference>
<dbReference type="Gene3D" id="1.10.10.10">
    <property type="entry name" value="Winged helix-like DNA-binding domain superfamily/Winged helix DNA-binding domain"/>
    <property type="match status" value="1"/>
</dbReference>
<dbReference type="GO" id="GO:0003700">
    <property type="term" value="F:DNA-binding transcription factor activity"/>
    <property type="evidence" value="ECO:0007669"/>
    <property type="project" value="InterPro"/>
</dbReference>
<dbReference type="GO" id="GO:0006950">
    <property type="term" value="P:response to stress"/>
    <property type="evidence" value="ECO:0007669"/>
    <property type="project" value="TreeGrafter"/>
</dbReference>
<evidence type="ECO:0000313" key="2">
    <source>
        <dbReference type="EMBL" id="KKR33628.1"/>
    </source>
</evidence>
<protein>
    <submittedName>
        <fullName evidence="2">Transcriptional regulator, MarR family</fullName>
    </submittedName>
</protein>
<feature type="domain" description="HTH marR-type" evidence="1">
    <location>
        <begin position="1"/>
        <end position="134"/>
    </location>
</feature>
<comment type="caution">
    <text evidence="2">The sequence shown here is derived from an EMBL/GenBank/DDBJ whole genome shotgun (WGS) entry which is preliminary data.</text>
</comment>
<accession>A0A0G0Q0E9</accession>
<dbReference type="PANTHER" id="PTHR33164">
    <property type="entry name" value="TRANSCRIPTIONAL REGULATOR, MARR FAMILY"/>
    <property type="match status" value="1"/>
</dbReference>
<dbReference type="Pfam" id="PF01047">
    <property type="entry name" value="MarR"/>
    <property type="match status" value="1"/>
</dbReference>
<dbReference type="InterPro" id="IPR036388">
    <property type="entry name" value="WH-like_DNA-bd_sf"/>
</dbReference>
<evidence type="ECO:0000259" key="1">
    <source>
        <dbReference type="PROSITE" id="PS50995"/>
    </source>
</evidence>
<dbReference type="EMBL" id="LBXO01000005">
    <property type="protein sequence ID" value="KKR33628.1"/>
    <property type="molecule type" value="Genomic_DNA"/>
</dbReference>
<dbReference type="Proteomes" id="UP000034137">
    <property type="component" value="Unassembled WGS sequence"/>
</dbReference>
<dbReference type="SUPFAM" id="SSF46785">
    <property type="entry name" value="Winged helix' DNA-binding domain"/>
    <property type="match status" value="1"/>
</dbReference>
<dbReference type="PANTHER" id="PTHR33164:SF99">
    <property type="entry name" value="MARR FAMILY REGULATORY PROTEIN"/>
    <property type="match status" value="1"/>
</dbReference>
<dbReference type="PRINTS" id="PR00598">
    <property type="entry name" value="HTHMARR"/>
</dbReference>
<dbReference type="InterPro" id="IPR036390">
    <property type="entry name" value="WH_DNA-bd_sf"/>
</dbReference>
<dbReference type="InterPro" id="IPR039422">
    <property type="entry name" value="MarR/SlyA-like"/>
</dbReference>
<gene>
    <name evidence="2" type="ORF">UT64_C0005G0008</name>
</gene>
<proteinExistence type="predicted"/>
<sequence length="134" mass="15105">MNNLLSFFLLLAKADAIMTRRLSCHGLTFADFMILHYLNEAPEGKMRRIDLAESIGLTASSITRMLIPMEKIGLISRDVNERDARARYASLTPAGKNLLDDATETIKNKIEDMITDQQRNNIPELTKTLSSIIH</sequence>
<dbReference type="SMART" id="SM00347">
    <property type="entry name" value="HTH_MARR"/>
    <property type="match status" value="1"/>
</dbReference>
<organism evidence="2 3">
    <name type="scientific">Candidatus Falkowbacteria bacterium GW2011_GWF2_39_8</name>
    <dbReference type="NCBI Taxonomy" id="1618642"/>
    <lineage>
        <taxon>Bacteria</taxon>
        <taxon>Candidatus Falkowiibacteriota</taxon>
    </lineage>
</organism>
<evidence type="ECO:0000313" key="3">
    <source>
        <dbReference type="Proteomes" id="UP000034137"/>
    </source>
</evidence>
<dbReference type="PROSITE" id="PS50995">
    <property type="entry name" value="HTH_MARR_2"/>
    <property type="match status" value="1"/>
</dbReference>
<name>A0A0G0Q0E9_9BACT</name>
<dbReference type="InterPro" id="IPR000835">
    <property type="entry name" value="HTH_MarR-typ"/>
</dbReference>
<dbReference type="AlphaFoldDB" id="A0A0G0Q0E9"/>